<dbReference type="GO" id="GO:0003723">
    <property type="term" value="F:RNA binding"/>
    <property type="evidence" value="ECO:0007669"/>
    <property type="project" value="InterPro"/>
</dbReference>
<dbReference type="PROSITE" id="PS51375">
    <property type="entry name" value="PPR"/>
    <property type="match status" value="6"/>
</dbReference>
<dbReference type="NCBIfam" id="TIGR00756">
    <property type="entry name" value="PPR"/>
    <property type="match status" value="6"/>
</dbReference>
<dbReference type="FunFam" id="1.25.40.10:FF:000031">
    <property type="entry name" value="Pentatricopeptide repeat-containing protein mitochondrial"/>
    <property type="match status" value="1"/>
</dbReference>
<dbReference type="Gene3D" id="1.25.40.10">
    <property type="entry name" value="Tetratricopeptide repeat domain"/>
    <property type="match status" value="5"/>
</dbReference>
<feature type="domain" description="DYW" evidence="4">
    <location>
        <begin position="642"/>
        <end position="723"/>
    </location>
</feature>
<dbReference type="SUPFAM" id="SSF48452">
    <property type="entry name" value="TPR-like"/>
    <property type="match status" value="1"/>
</dbReference>
<dbReference type="InterPro" id="IPR046848">
    <property type="entry name" value="E_motif"/>
</dbReference>
<dbReference type="GO" id="GO:0009451">
    <property type="term" value="P:RNA modification"/>
    <property type="evidence" value="ECO:0007669"/>
    <property type="project" value="InterPro"/>
</dbReference>
<evidence type="ECO:0000259" key="4">
    <source>
        <dbReference type="Pfam" id="PF14432"/>
    </source>
</evidence>
<dbReference type="Pfam" id="PF13041">
    <property type="entry name" value="PPR_2"/>
    <property type="match status" value="2"/>
</dbReference>
<dbReference type="FunFam" id="1.25.40.10:FF:000442">
    <property type="entry name" value="Pentatricopeptide repeat-containing protein At3g49710"/>
    <property type="match status" value="1"/>
</dbReference>
<proteinExistence type="inferred from homology"/>
<feature type="repeat" description="PPR" evidence="3">
    <location>
        <begin position="104"/>
        <end position="138"/>
    </location>
</feature>
<reference evidence="6" key="1">
    <citation type="submission" date="2025-08" db="UniProtKB">
        <authorList>
            <consortium name="RefSeq"/>
        </authorList>
    </citation>
    <scope>IDENTIFICATION</scope>
    <source>
        <strain evidence="6">OHB3-1</strain>
    </source>
</reference>
<dbReference type="InterPro" id="IPR032867">
    <property type="entry name" value="DYW_dom"/>
</dbReference>
<dbReference type="InterPro" id="IPR002885">
    <property type="entry name" value="PPR_rpt"/>
</dbReference>
<organism evidence="5 6">
    <name type="scientific">Momordica charantia</name>
    <name type="common">Bitter gourd</name>
    <name type="synonym">Balsam pear</name>
    <dbReference type="NCBI Taxonomy" id="3673"/>
    <lineage>
        <taxon>Eukaryota</taxon>
        <taxon>Viridiplantae</taxon>
        <taxon>Streptophyta</taxon>
        <taxon>Embryophyta</taxon>
        <taxon>Tracheophyta</taxon>
        <taxon>Spermatophyta</taxon>
        <taxon>Magnoliopsida</taxon>
        <taxon>eudicotyledons</taxon>
        <taxon>Gunneridae</taxon>
        <taxon>Pentapetalae</taxon>
        <taxon>rosids</taxon>
        <taxon>fabids</taxon>
        <taxon>Cucurbitales</taxon>
        <taxon>Cucurbitaceae</taxon>
        <taxon>Momordiceae</taxon>
        <taxon>Momordica</taxon>
    </lineage>
</organism>
<dbReference type="RefSeq" id="XP_022136387.1">
    <property type="nucleotide sequence ID" value="XM_022280695.1"/>
</dbReference>
<feature type="repeat" description="PPR" evidence="3">
    <location>
        <begin position="73"/>
        <end position="103"/>
    </location>
</feature>
<keyword evidence="5" id="KW-1185">Reference proteome</keyword>
<protein>
    <submittedName>
        <fullName evidence="6">Pentatricopeptide repeat-containing protein At3g49710</fullName>
    </submittedName>
</protein>
<name>A0A6J1C5E0_MOMCH</name>
<dbReference type="InterPro" id="IPR046849">
    <property type="entry name" value="E2_motif"/>
</dbReference>
<sequence length="723" mass="81307">MHQFSSALQTFRQILKTCIAERDLLTGKSLHAMYIKSFVPTSTYLSNHFVLLYSKCRRLAAARRVFDQTQECNIFSFNALISAYAKESCVEVAHQLFDEMPQPDSVSYNTLIAAYAQRGDIEPAFQLFVEMREAFLDMDGFTLSGIITACGDDIGLIRQLHALTVVAGFDSYASIHNALITYYSKNGFLNEAQGIFYGMGEIKDEVSWNSMVVAYMQHREGSKALDLYREMGVRGLVIDMFTLASVLTAFTNVQDLLGGLQFHAKLIKSGYHQNCHVGSGLIDLYSKCGGCMLDCRKVFDEICNPDLVLWNTMISGYSLYEELSDKALECFRQLQCVGHRPDDCSLVCVISACSNMSSPSQGRQVHALAFKLDIPSNRISVNNALIAMYSKCGNLQAARRVFDTMRVHNTVSFNSMISSYAQHGLGFQSLHLFQRMLEMSFTPTNITFISVLAACAHTGRVEDGKLYFNMMKQKFGIEPEAEHFSCLIDLLGRAGKLSEAERLIETLPFNPGSIFWSALLGACRTHGNMKLAVKAANQLLQLEPSNAAPYVMLANIYADNGRWEDVATVRKLMRDRGVKKKPGCSWTEVNRRIHVFVAEDTSHPMIKKIHEYLEEMMRKIKKAGYRPGIRSAMSVSVGDDGIRQREEEELRLGHHSEKLAVAFGLMSSREGEPILVVKNLRICMDCHNAIKYISAVVEREITVRDSHRFHCFKGEQCSCGDYW</sequence>
<dbReference type="InterPro" id="IPR046960">
    <property type="entry name" value="PPR_At4g14850-like_plant"/>
</dbReference>
<keyword evidence="2" id="KW-0677">Repeat</keyword>
<dbReference type="Pfam" id="PF14432">
    <property type="entry name" value="DYW_deaminase"/>
    <property type="match status" value="1"/>
</dbReference>
<dbReference type="AlphaFoldDB" id="A0A6J1C5E0"/>
<feature type="repeat" description="PPR" evidence="3">
    <location>
        <begin position="306"/>
        <end position="341"/>
    </location>
</feature>
<evidence type="ECO:0000256" key="3">
    <source>
        <dbReference type="PROSITE-ProRule" id="PRU00708"/>
    </source>
</evidence>
<dbReference type="PANTHER" id="PTHR47926:SF505">
    <property type="entry name" value="PENTATRICOPEPTIDE REPEAT (PPR) SUPERFAMILY PROTEIN"/>
    <property type="match status" value="1"/>
</dbReference>
<accession>A0A6J1C5E0</accession>
<feature type="repeat" description="PPR" evidence="3">
    <location>
        <begin position="204"/>
        <end position="238"/>
    </location>
</feature>
<gene>
    <name evidence="6" type="primary">LOC111008109</name>
</gene>
<dbReference type="Pfam" id="PF01535">
    <property type="entry name" value="PPR"/>
    <property type="match status" value="7"/>
</dbReference>
<evidence type="ECO:0000256" key="1">
    <source>
        <dbReference type="ARBA" id="ARBA00006643"/>
    </source>
</evidence>
<evidence type="ECO:0000313" key="5">
    <source>
        <dbReference type="Proteomes" id="UP000504603"/>
    </source>
</evidence>
<dbReference type="Proteomes" id="UP000504603">
    <property type="component" value="Unplaced"/>
</dbReference>
<feature type="repeat" description="PPR" evidence="3">
    <location>
        <begin position="409"/>
        <end position="443"/>
    </location>
</feature>
<dbReference type="KEGG" id="mcha:111008109"/>
<dbReference type="PANTHER" id="PTHR47926">
    <property type="entry name" value="PENTATRICOPEPTIDE REPEAT-CONTAINING PROTEIN"/>
    <property type="match status" value="1"/>
</dbReference>
<evidence type="ECO:0000313" key="6">
    <source>
        <dbReference type="RefSeq" id="XP_022136387.1"/>
    </source>
</evidence>
<dbReference type="FunFam" id="1.25.40.10:FF:000351">
    <property type="entry name" value="Pentatricopeptide repeat-containing protein"/>
    <property type="match status" value="1"/>
</dbReference>
<dbReference type="FunFam" id="1.25.40.10:FF:000366">
    <property type="entry name" value="Pentatricopeptide (PPR) repeat-containing protein"/>
    <property type="match status" value="1"/>
</dbReference>
<dbReference type="Pfam" id="PF20431">
    <property type="entry name" value="E_motif"/>
    <property type="match status" value="1"/>
</dbReference>
<evidence type="ECO:0000256" key="2">
    <source>
        <dbReference type="ARBA" id="ARBA00022737"/>
    </source>
</evidence>
<dbReference type="GeneID" id="111008109"/>
<dbReference type="OrthoDB" id="185373at2759"/>
<comment type="similarity">
    <text evidence="1">Belongs to the PPR family. PCMP-H subfamily.</text>
</comment>
<feature type="repeat" description="PPR" evidence="3">
    <location>
        <begin position="546"/>
        <end position="580"/>
    </location>
</feature>
<dbReference type="InterPro" id="IPR011990">
    <property type="entry name" value="TPR-like_helical_dom_sf"/>
</dbReference>
<dbReference type="Pfam" id="PF20430">
    <property type="entry name" value="Eplus_motif"/>
    <property type="match status" value="1"/>
</dbReference>
<dbReference type="GO" id="GO:0008270">
    <property type="term" value="F:zinc ion binding"/>
    <property type="evidence" value="ECO:0007669"/>
    <property type="project" value="InterPro"/>
</dbReference>